<keyword evidence="1" id="KW-1133">Transmembrane helix</keyword>
<dbReference type="AlphaFoldDB" id="A0A645AAB0"/>
<evidence type="ECO:0000313" key="3">
    <source>
        <dbReference type="EMBL" id="MPM49231.1"/>
    </source>
</evidence>
<dbReference type="InterPro" id="IPR018711">
    <property type="entry name" value="NAGPA"/>
</dbReference>
<dbReference type="PANTHER" id="PTHR40446">
    <property type="entry name" value="N-ACETYLGLUCOSAMINE-1-PHOSPHODIESTER ALPHA-N-ACETYLGLUCOSAMINIDASE"/>
    <property type="match status" value="1"/>
</dbReference>
<organism evidence="3">
    <name type="scientific">bioreactor metagenome</name>
    <dbReference type="NCBI Taxonomy" id="1076179"/>
    <lineage>
        <taxon>unclassified sequences</taxon>
        <taxon>metagenomes</taxon>
        <taxon>ecological metagenomes</taxon>
    </lineage>
</organism>
<protein>
    <recommendedName>
        <fullName evidence="2">Phosphodiester glycosidase domain-containing protein</fullName>
    </recommendedName>
</protein>
<name>A0A645AAB0_9ZZZZ</name>
<keyword evidence="1" id="KW-0472">Membrane</keyword>
<dbReference type="Pfam" id="PF09992">
    <property type="entry name" value="NAGPA"/>
    <property type="match status" value="1"/>
</dbReference>
<feature type="transmembrane region" description="Helical" evidence="1">
    <location>
        <begin position="63"/>
        <end position="84"/>
    </location>
</feature>
<evidence type="ECO:0000256" key="1">
    <source>
        <dbReference type="SAM" id="Phobius"/>
    </source>
</evidence>
<gene>
    <name evidence="3" type="ORF">SDC9_95959</name>
</gene>
<dbReference type="PANTHER" id="PTHR40446:SF2">
    <property type="entry name" value="N-ACETYLGLUCOSAMINE-1-PHOSPHODIESTER ALPHA-N-ACETYLGLUCOSAMINIDASE"/>
    <property type="match status" value="1"/>
</dbReference>
<dbReference type="EMBL" id="VSSQ01012435">
    <property type="protein sequence ID" value="MPM49231.1"/>
    <property type="molecule type" value="Genomic_DNA"/>
</dbReference>
<feature type="domain" description="Phosphodiester glycosidase" evidence="2">
    <location>
        <begin position="218"/>
        <end position="398"/>
    </location>
</feature>
<sequence length="419" mass="44371">MAPTPVAAAQPQEQTQTQRGMLAALGLDSKPALFALALGIGASITMLLFAYRRLKRGNGKGDAVCFCLVPLALGLAASAVLAGAKAQSSELISSPAAEAVAAPTPIPENATVSPAPTAHPAETEDPIALFEENYYRKSGDPAEVIVTDSEHGHWAYRTDDLGIDIERVAAENSAGKPVVYFVADIHVKDGSQFRPAFAAETHAGRGAALPWLIARREKAVLWITGDNLIHDQQEKKGILIRDGRVFWSANAEDTLAIYPDLSMRIIPKQVSSAEALLEDGVENAYSIGPALISGGSVNRGVKYYATTRANPRAGIGEIEPGHYIAIVVERRAMRDSVGLTLEEFAALFQDYGCETAYNLNGGRSAAMVFMGEQLNTHAGGGIDPDGSVQRVVADGLMFGYSNQVPGVNDPVRNDGSGES</sequence>
<proteinExistence type="predicted"/>
<comment type="caution">
    <text evidence="3">The sequence shown here is derived from an EMBL/GenBank/DDBJ whole genome shotgun (WGS) entry which is preliminary data.</text>
</comment>
<keyword evidence="1" id="KW-0812">Transmembrane</keyword>
<accession>A0A645AAB0</accession>
<evidence type="ECO:0000259" key="2">
    <source>
        <dbReference type="Pfam" id="PF09992"/>
    </source>
</evidence>
<feature type="transmembrane region" description="Helical" evidence="1">
    <location>
        <begin position="32"/>
        <end position="51"/>
    </location>
</feature>
<reference evidence="3" key="1">
    <citation type="submission" date="2019-08" db="EMBL/GenBank/DDBJ databases">
        <authorList>
            <person name="Kucharzyk K."/>
            <person name="Murdoch R.W."/>
            <person name="Higgins S."/>
            <person name="Loffler F."/>
        </authorList>
    </citation>
    <scope>NUCLEOTIDE SEQUENCE</scope>
</reference>